<proteinExistence type="predicted"/>
<evidence type="ECO:0000313" key="5">
    <source>
        <dbReference type="Proteomes" id="UP000471381"/>
    </source>
</evidence>
<feature type="region of interest" description="Disordered" evidence="1">
    <location>
        <begin position="250"/>
        <end position="273"/>
    </location>
</feature>
<dbReference type="InterPro" id="IPR022742">
    <property type="entry name" value="Hydrolase_4"/>
</dbReference>
<sequence length="371" mass="40419">MSSKLGFKLLSALILSLMSMLAGAKEANERFKGFYESEWGQTQTCRETALNKFGVCSNVLRNEGNAPFILHNKNSEKVAVLVHGLSDSPFFMRAIAQVLFEEGFSVVVPLLPGHGLREADDDMSDWDLAERWQAHVDDVISLAGTMGDTLVVGGFSTGGALAVDNYLTKENNIDGLMLFSGALALSDNAEGMSRIWGIKLLAKIVDGTYETHGPNPYKYPNVAGFAGLELMDIINDIRDVMDASNNAEDSFDGSTFEKNSAEKSSSDKNSSGAKKHIDIPVFAAHSQADSTTPIYGVENLIAQSKGINTFFVIDESYKLCHADLVVNAALLAKMDFNANMVNQQEECAIPKANPLFPTMKLMLVDYLTNFK</sequence>
<gene>
    <name evidence="4" type="ORF">GTQ48_00970</name>
</gene>
<keyword evidence="5" id="KW-1185">Reference proteome</keyword>
<dbReference type="AlphaFoldDB" id="A0A6N9TDE9"/>
<feature type="domain" description="Serine aminopeptidase S33" evidence="3">
    <location>
        <begin position="75"/>
        <end position="303"/>
    </location>
</feature>
<organism evidence="4 5">
    <name type="scientific">Alteromonas genovensis</name>
    <dbReference type="NCBI Taxonomy" id="471225"/>
    <lineage>
        <taxon>Bacteria</taxon>
        <taxon>Pseudomonadati</taxon>
        <taxon>Pseudomonadota</taxon>
        <taxon>Gammaproteobacteria</taxon>
        <taxon>Alteromonadales</taxon>
        <taxon>Alteromonadaceae</taxon>
        <taxon>Alteromonas/Salinimonas group</taxon>
        <taxon>Alteromonas</taxon>
    </lineage>
</organism>
<accession>A0A6N9TDE9</accession>
<dbReference type="RefSeq" id="WP_163104564.1">
    <property type="nucleotide sequence ID" value="NZ_JAAAWO010000001.1"/>
</dbReference>
<dbReference type="InterPro" id="IPR029058">
    <property type="entry name" value="AB_hydrolase_fold"/>
</dbReference>
<dbReference type="EMBL" id="JAAAWO010000001">
    <property type="protein sequence ID" value="NDW14105.1"/>
    <property type="molecule type" value="Genomic_DNA"/>
</dbReference>
<feature type="signal peptide" evidence="2">
    <location>
        <begin position="1"/>
        <end position="24"/>
    </location>
</feature>
<dbReference type="Gene3D" id="3.40.50.1820">
    <property type="entry name" value="alpha/beta hydrolase"/>
    <property type="match status" value="1"/>
</dbReference>
<dbReference type="Proteomes" id="UP000471381">
    <property type="component" value="Unassembled WGS sequence"/>
</dbReference>
<keyword evidence="4" id="KW-0378">Hydrolase</keyword>
<evidence type="ECO:0000256" key="1">
    <source>
        <dbReference type="SAM" id="MobiDB-lite"/>
    </source>
</evidence>
<reference evidence="4 5" key="1">
    <citation type="submission" date="2020-01" db="EMBL/GenBank/DDBJ databases">
        <title>Genomes of bacteria type strains.</title>
        <authorList>
            <person name="Chen J."/>
            <person name="Zhu S."/>
            <person name="Yang J."/>
        </authorList>
    </citation>
    <scope>NUCLEOTIDE SEQUENCE [LARGE SCALE GENOMIC DNA]</scope>
    <source>
        <strain evidence="4 5">LMG 24078</strain>
    </source>
</reference>
<evidence type="ECO:0000259" key="3">
    <source>
        <dbReference type="Pfam" id="PF12146"/>
    </source>
</evidence>
<dbReference type="GO" id="GO:0016787">
    <property type="term" value="F:hydrolase activity"/>
    <property type="evidence" value="ECO:0007669"/>
    <property type="project" value="UniProtKB-KW"/>
</dbReference>
<comment type="caution">
    <text evidence="4">The sequence shown here is derived from an EMBL/GenBank/DDBJ whole genome shotgun (WGS) entry which is preliminary data.</text>
</comment>
<name>A0A6N9TDE9_9ALTE</name>
<dbReference type="SUPFAM" id="SSF53474">
    <property type="entry name" value="alpha/beta-Hydrolases"/>
    <property type="match status" value="1"/>
</dbReference>
<feature type="chain" id="PRO_5026840074" evidence="2">
    <location>
        <begin position="25"/>
        <end position="371"/>
    </location>
</feature>
<evidence type="ECO:0000313" key="4">
    <source>
        <dbReference type="EMBL" id="NDW14105.1"/>
    </source>
</evidence>
<protein>
    <submittedName>
        <fullName evidence="4">Alpha/beta fold hydrolase</fullName>
    </submittedName>
</protein>
<evidence type="ECO:0000256" key="2">
    <source>
        <dbReference type="SAM" id="SignalP"/>
    </source>
</evidence>
<dbReference type="Pfam" id="PF12146">
    <property type="entry name" value="Hydrolase_4"/>
    <property type="match status" value="1"/>
</dbReference>
<keyword evidence="2" id="KW-0732">Signal</keyword>